<keyword evidence="2" id="KW-0449">Lipoprotein</keyword>
<reference evidence="4 5" key="1">
    <citation type="submission" date="2019-03" db="EMBL/GenBank/DDBJ databases">
        <title>Metabolic reconstructions from genomes of highly enriched 'Candidatus Accumulibacter' and 'Candidatus Competibacter' bioreactor populations.</title>
        <authorList>
            <person name="Annavajhala M.K."/>
            <person name="Welles L."/>
            <person name="Abbas B."/>
            <person name="Sorokin D."/>
            <person name="Park H."/>
            <person name="Van Loosdrecht M."/>
            <person name="Chandran K."/>
        </authorList>
    </citation>
    <scope>NUCLEOTIDE SEQUENCE [LARGE SCALE GENOMIC DNA]</scope>
    <source>
        <strain evidence="4 5">SBR_S</strain>
    </source>
</reference>
<dbReference type="Gene3D" id="2.40.128.20">
    <property type="match status" value="1"/>
</dbReference>
<organism evidence="4 5">
    <name type="scientific">Candidatus Accumulibacter phosphatis</name>
    <dbReference type="NCBI Taxonomy" id="327160"/>
    <lineage>
        <taxon>Bacteria</taxon>
        <taxon>Pseudomonadati</taxon>
        <taxon>Pseudomonadota</taxon>
        <taxon>Betaproteobacteria</taxon>
        <taxon>Candidatus Accumulibacter</taxon>
    </lineage>
</organism>
<proteinExistence type="inferred from homology"/>
<dbReference type="PIRSF" id="PIRSF036893">
    <property type="entry name" value="Lipocalin_ApoD"/>
    <property type="match status" value="1"/>
</dbReference>
<dbReference type="Pfam" id="PF08212">
    <property type="entry name" value="Lipocalin_2"/>
    <property type="match status" value="1"/>
</dbReference>
<comment type="similarity">
    <text evidence="1 2">Belongs to the calycin superfamily. Lipocalin family.</text>
</comment>
<dbReference type="SUPFAM" id="SSF50814">
    <property type="entry name" value="Lipocalins"/>
    <property type="match status" value="1"/>
</dbReference>
<name>A0ABX1TUT9_9PROT</name>
<keyword evidence="2" id="KW-0732">Signal</keyword>
<dbReference type="InterPro" id="IPR047202">
    <property type="entry name" value="Lipocalin_Blc-like_dom"/>
</dbReference>
<keyword evidence="5" id="KW-1185">Reference proteome</keyword>
<evidence type="ECO:0000259" key="3">
    <source>
        <dbReference type="Pfam" id="PF08212"/>
    </source>
</evidence>
<dbReference type="PROSITE" id="PS00213">
    <property type="entry name" value="LIPOCALIN"/>
    <property type="match status" value="1"/>
</dbReference>
<protein>
    <recommendedName>
        <fullName evidence="2">Outer membrane lipoprotein Blc</fullName>
    </recommendedName>
</protein>
<dbReference type="InterPro" id="IPR000566">
    <property type="entry name" value="Lipocln_cytosolic_FA-bd_dom"/>
</dbReference>
<evidence type="ECO:0000313" key="5">
    <source>
        <dbReference type="Proteomes" id="UP000749010"/>
    </source>
</evidence>
<accession>A0ABX1TUT9</accession>
<evidence type="ECO:0000256" key="2">
    <source>
        <dbReference type="PIRNR" id="PIRNR036893"/>
    </source>
</evidence>
<dbReference type="PANTHER" id="PTHR10612">
    <property type="entry name" value="APOLIPOPROTEIN D"/>
    <property type="match status" value="1"/>
</dbReference>
<dbReference type="CDD" id="cd19438">
    <property type="entry name" value="lipocalin_Blc-like"/>
    <property type="match status" value="1"/>
</dbReference>
<comment type="subcellular location">
    <subcellularLocation>
        <location evidence="2">Cell outer membrane</location>
    </subcellularLocation>
</comment>
<dbReference type="PRINTS" id="PR01171">
    <property type="entry name" value="BCTLIPOCALIN"/>
</dbReference>
<comment type="function">
    <text evidence="2">Involved in the storage or transport of lipids necessary for membrane maintenance under stressful conditions. Displays a binding preference for lysophospholipids.</text>
</comment>
<dbReference type="InterPro" id="IPR022272">
    <property type="entry name" value="Lipocalin_CS"/>
</dbReference>
<evidence type="ECO:0000256" key="1">
    <source>
        <dbReference type="ARBA" id="ARBA00006889"/>
    </source>
</evidence>
<comment type="caution">
    <text evidence="4">The sequence shown here is derived from an EMBL/GenBank/DDBJ whole genome shotgun (WGS) entry which is preliminary data.</text>
</comment>
<dbReference type="InterPro" id="IPR022271">
    <property type="entry name" value="Lipocalin_ApoD"/>
</dbReference>
<sequence length="188" mass="21191">MSYLPLPTAARHCRAGLLLLLLFGLGACSTAPPAGMTPVTPFDLTRYEGKWFELARLDHSFERGLSDVSATYRAQPDGSVEVINRGYDSERKDWQQAVGRALFTGDPNRGSLKVSFFGPFYGGYHVVALDQQHYRWAMVVGPNRDYLWILARDKRLSTEVRDRLLSQARGLGLDVEQLIWVDQTRQDG</sequence>
<dbReference type="Proteomes" id="UP000749010">
    <property type="component" value="Unassembled WGS sequence"/>
</dbReference>
<dbReference type="RefSeq" id="WP_169065324.1">
    <property type="nucleotide sequence ID" value="NZ_SPMY01000009.1"/>
</dbReference>
<dbReference type="InterPro" id="IPR012674">
    <property type="entry name" value="Calycin"/>
</dbReference>
<comment type="subunit">
    <text evidence="2">Homodimer.</text>
</comment>
<dbReference type="PANTHER" id="PTHR10612:SF34">
    <property type="entry name" value="APOLIPOPROTEIN D"/>
    <property type="match status" value="1"/>
</dbReference>
<dbReference type="EMBL" id="SPMY01000009">
    <property type="protein sequence ID" value="NMQ26874.1"/>
    <property type="molecule type" value="Genomic_DNA"/>
</dbReference>
<keyword evidence="2" id="KW-0446">Lipid-binding</keyword>
<evidence type="ECO:0000313" key="4">
    <source>
        <dbReference type="EMBL" id="NMQ26874.1"/>
    </source>
</evidence>
<dbReference type="InterPro" id="IPR002446">
    <property type="entry name" value="Lipocalin_bac"/>
</dbReference>
<gene>
    <name evidence="4" type="ORF">E4Q23_03365</name>
</gene>
<feature type="signal peptide" evidence="2">
    <location>
        <begin position="1"/>
        <end position="34"/>
    </location>
</feature>
<feature type="domain" description="Lipocalin/cytosolic fatty-acid binding" evidence="3">
    <location>
        <begin position="42"/>
        <end position="183"/>
    </location>
</feature>
<feature type="chain" id="PRO_5045017829" description="Outer membrane lipoprotein Blc" evidence="2">
    <location>
        <begin position="35"/>
        <end position="188"/>
    </location>
</feature>
<keyword evidence="2" id="KW-0998">Cell outer membrane</keyword>
<keyword evidence="2" id="KW-0472">Membrane</keyword>